<dbReference type="GO" id="GO:0003700">
    <property type="term" value="F:DNA-binding transcription factor activity"/>
    <property type="evidence" value="ECO:0007669"/>
    <property type="project" value="InterPro"/>
</dbReference>
<evidence type="ECO:0000313" key="8">
    <source>
        <dbReference type="Proteomes" id="UP000570288"/>
    </source>
</evidence>
<reference evidence="7 8" key="1">
    <citation type="submission" date="2019-09" db="EMBL/GenBank/DDBJ databases">
        <title>Bird 10,000 Genomes (B10K) Project - Family phase.</title>
        <authorList>
            <person name="Zhang G."/>
        </authorList>
    </citation>
    <scope>NUCLEOTIDE SEQUENCE [LARGE SCALE GENOMIC DNA]</scope>
    <source>
        <strain evidence="7">B10K-DU-002-81</strain>
    </source>
</reference>
<dbReference type="AlphaFoldDB" id="A0A7L2QL08"/>
<dbReference type="PANTHER" id="PTHR10015:SF278">
    <property type="entry name" value="HEAT SHOCK FACTOR PROTEIN 5"/>
    <property type="match status" value="1"/>
</dbReference>
<dbReference type="OrthoDB" id="9396505at2759"/>
<dbReference type="EMBL" id="VYZR01002337">
    <property type="protein sequence ID" value="NXR97313.1"/>
    <property type="molecule type" value="Genomic_DNA"/>
</dbReference>
<dbReference type="InterPro" id="IPR000232">
    <property type="entry name" value="HSF_DNA-bd"/>
</dbReference>
<keyword evidence="8" id="KW-1185">Reference proteome</keyword>
<comment type="similarity">
    <text evidence="2 5">Belongs to the HSF family.</text>
</comment>
<dbReference type="SUPFAM" id="SSF46785">
    <property type="entry name" value="Winged helix' DNA-binding domain"/>
    <property type="match status" value="1"/>
</dbReference>
<dbReference type="Pfam" id="PF00447">
    <property type="entry name" value="HSF_DNA-bind"/>
    <property type="match status" value="1"/>
</dbReference>
<evidence type="ECO:0000259" key="6">
    <source>
        <dbReference type="SMART" id="SM00415"/>
    </source>
</evidence>
<dbReference type="Proteomes" id="UP000570288">
    <property type="component" value="Unassembled WGS sequence"/>
</dbReference>
<organism evidence="7 8">
    <name type="scientific">Oxylabes madagascariensis</name>
    <name type="common">white-throated Oxylabes</name>
    <dbReference type="NCBI Taxonomy" id="98144"/>
    <lineage>
        <taxon>Eukaryota</taxon>
        <taxon>Metazoa</taxon>
        <taxon>Chordata</taxon>
        <taxon>Craniata</taxon>
        <taxon>Vertebrata</taxon>
        <taxon>Euteleostomi</taxon>
        <taxon>Archelosauria</taxon>
        <taxon>Archosauria</taxon>
        <taxon>Dinosauria</taxon>
        <taxon>Saurischia</taxon>
        <taxon>Theropoda</taxon>
        <taxon>Coelurosauria</taxon>
        <taxon>Aves</taxon>
        <taxon>Neognathae</taxon>
        <taxon>Neoaves</taxon>
        <taxon>Telluraves</taxon>
        <taxon>Australaves</taxon>
        <taxon>Passeriformes</taxon>
        <taxon>Sylvioidea</taxon>
        <taxon>Timaliidae</taxon>
        <taxon>Oxylabes</taxon>
    </lineage>
</organism>
<evidence type="ECO:0000313" key="7">
    <source>
        <dbReference type="EMBL" id="NXR97313.1"/>
    </source>
</evidence>
<comment type="caution">
    <text evidence="7">The sequence shown here is derived from an EMBL/GenBank/DDBJ whole genome shotgun (WGS) entry which is preliminary data.</text>
</comment>
<evidence type="ECO:0000256" key="1">
    <source>
        <dbReference type="ARBA" id="ARBA00004123"/>
    </source>
</evidence>
<feature type="non-terminal residue" evidence="7">
    <location>
        <position position="140"/>
    </location>
</feature>
<gene>
    <name evidence="7" type="primary">Hsf5_1</name>
    <name evidence="7" type="ORF">OXYMAD_R07452</name>
</gene>
<feature type="non-terminal residue" evidence="7">
    <location>
        <position position="1"/>
    </location>
</feature>
<evidence type="ECO:0000256" key="5">
    <source>
        <dbReference type="RuleBase" id="RU004020"/>
    </source>
</evidence>
<comment type="subcellular location">
    <subcellularLocation>
        <location evidence="1">Nucleus</location>
    </subcellularLocation>
</comment>
<proteinExistence type="inferred from homology"/>
<evidence type="ECO:0000256" key="3">
    <source>
        <dbReference type="ARBA" id="ARBA00023125"/>
    </source>
</evidence>
<feature type="domain" description="HSF-type DNA-binding" evidence="6">
    <location>
        <begin position="5"/>
        <end position="116"/>
    </location>
</feature>
<name>A0A7L2QL08_9PASS</name>
<dbReference type="GO" id="GO:0005634">
    <property type="term" value="C:nucleus"/>
    <property type="evidence" value="ECO:0007669"/>
    <property type="project" value="UniProtKB-SubCell"/>
</dbReference>
<keyword evidence="3" id="KW-0238">DNA-binding</keyword>
<evidence type="ECO:0000256" key="4">
    <source>
        <dbReference type="ARBA" id="ARBA00023242"/>
    </source>
</evidence>
<dbReference type="GO" id="GO:0043565">
    <property type="term" value="F:sequence-specific DNA binding"/>
    <property type="evidence" value="ECO:0007669"/>
    <property type="project" value="InterPro"/>
</dbReference>
<dbReference type="PANTHER" id="PTHR10015">
    <property type="entry name" value="HEAT SHOCK TRANSCRIPTION FACTOR"/>
    <property type="match status" value="1"/>
</dbReference>
<protein>
    <submittedName>
        <fullName evidence="7">HSF5 protein</fullName>
    </submittedName>
</protein>
<sequence length="140" mass="15739">PAGLNASALPAKLWHLVNSPCVRSVRWDSQAQGLLINHSLFKRELLSSGSAHRVASDSFKVTQFNSFLCQLNLYGFHEVPGWVGMAVPGNARGWVHFKNPNCRRNRPDLLLCFKRLTRANQQWLVAGLEVCSHQPSCFQQ</sequence>
<keyword evidence="4" id="KW-0539">Nucleus</keyword>
<dbReference type="SMART" id="SM00415">
    <property type="entry name" value="HSF"/>
    <property type="match status" value="1"/>
</dbReference>
<dbReference type="InterPro" id="IPR036388">
    <property type="entry name" value="WH-like_DNA-bd_sf"/>
</dbReference>
<dbReference type="InterPro" id="IPR036390">
    <property type="entry name" value="WH_DNA-bd_sf"/>
</dbReference>
<evidence type="ECO:0000256" key="2">
    <source>
        <dbReference type="ARBA" id="ARBA00006403"/>
    </source>
</evidence>
<accession>A0A7L2QL08</accession>
<dbReference type="Gene3D" id="1.10.10.10">
    <property type="entry name" value="Winged helix-like DNA-binding domain superfamily/Winged helix DNA-binding domain"/>
    <property type="match status" value="1"/>
</dbReference>